<organism evidence="3 4">
    <name type="scientific">Haloferula sargassicola</name>
    <dbReference type="NCBI Taxonomy" id="490096"/>
    <lineage>
        <taxon>Bacteria</taxon>
        <taxon>Pseudomonadati</taxon>
        <taxon>Verrucomicrobiota</taxon>
        <taxon>Verrucomicrobiia</taxon>
        <taxon>Verrucomicrobiales</taxon>
        <taxon>Verrucomicrobiaceae</taxon>
        <taxon>Haloferula</taxon>
    </lineage>
</organism>
<sequence length="145" mass="16181">MKQKVSYADEPEDDGLSSILREPEAAYVVERVRDGLAISEFHAARVLLGLTEERLGGLLGMSRATLHRRKKSRHLDRAESDRLVRYIRLFSKACEVFGGEEGARSWLASPALAFRGEAPLDFADTEIGAREVEALLIRLEHGVFS</sequence>
<evidence type="ECO:0000259" key="1">
    <source>
        <dbReference type="Pfam" id="PF09722"/>
    </source>
</evidence>
<evidence type="ECO:0000313" key="3">
    <source>
        <dbReference type="EMBL" id="GAA5481615.1"/>
    </source>
</evidence>
<reference evidence="3 4" key="1">
    <citation type="submission" date="2024-02" db="EMBL/GenBank/DDBJ databases">
        <title>Haloferula sargassicola NBRC 104335.</title>
        <authorList>
            <person name="Ichikawa N."/>
            <person name="Katano-Makiyama Y."/>
            <person name="Hidaka K."/>
        </authorList>
    </citation>
    <scope>NUCLEOTIDE SEQUENCE [LARGE SCALE GENOMIC DNA]</scope>
    <source>
        <strain evidence="3 4">NBRC 104335</strain>
    </source>
</reference>
<dbReference type="InterPro" id="IPR011979">
    <property type="entry name" value="Antitox_Xre"/>
</dbReference>
<gene>
    <name evidence="3" type="ORF">Hsar01_00826</name>
</gene>
<dbReference type="RefSeq" id="WP_353565767.1">
    <property type="nucleotide sequence ID" value="NZ_BAABRI010000004.1"/>
</dbReference>
<protein>
    <recommendedName>
        <fullName evidence="5">DUF2384 domain-containing protein</fullName>
    </recommendedName>
</protein>
<dbReference type="Pfam" id="PF09722">
    <property type="entry name" value="Xre_MbcA_ParS_C"/>
    <property type="match status" value="1"/>
</dbReference>
<dbReference type="NCBIfam" id="TIGR02293">
    <property type="entry name" value="TAS_TIGR02293"/>
    <property type="match status" value="1"/>
</dbReference>
<name>A0ABP9UK44_9BACT</name>
<dbReference type="InterPro" id="IPR024467">
    <property type="entry name" value="Xre/MbcA/ParS-like_toxin-bd"/>
</dbReference>
<dbReference type="InterPro" id="IPR046847">
    <property type="entry name" value="Xre-like_HTH"/>
</dbReference>
<evidence type="ECO:0000259" key="2">
    <source>
        <dbReference type="Pfam" id="PF20432"/>
    </source>
</evidence>
<feature type="domain" description="Antitoxin Xre-like helix-turn-helix" evidence="2">
    <location>
        <begin position="29"/>
        <end position="88"/>
    </location>
</feature>
<comment type="caution">
    <text evidence="3">The sequence shown here is derived from an EMBL/GenBank/DDBJ whole genome shotgun (WGS) entry which is preliminary data.</text>
</comment>
<dbReference type="EMBL" id="BAABRI010000004">
    <property type="protein sequence ID" value="GAA5481615.1"/>
    <property type="molecule type" value="Genomic_DNA"/>
</dbReference>
<dbReference type="Pfam" id="PF20432">
    <property type="entry name" value="Xre-like-HTH"/>
    <property type="match status" value="1"/>
</dbReference>
<evidence type="ECO:0008006" key="5">
    <source>
        <dbReference type="Google" id="ProtNLM"/>
    </source>
</evidence>
<accession>A0ABP9UK44</accession>
<proteinExistence type="predicted"/>
<feature type="domain" description="Antitoxin Xre/MbcA/ParS-like toxin-binding" evidence="1">
    <location>
        <begin position="95"/>
        <end position="142"/>
    </location>
</feature>
<evidence type="ECO:0000313" key="4">
    <source>
        <dbReference type="Proteomes" id="UP001476282"/>
    </source>
</evidence>
<dbReference type="Proteomes" id="UP001476282">
    <property type="component" value="Unassembled WGS sequence"/>
</dbReference>
<keyword evidence="4" id="KW-1185">Reference proteome</keyword>